<evidence type="ECO:0000256" key="5">
    <source>
        <dbReference type="PIRSR" id="PIRSR619791-2"/>
    </source>
</evidence>
<sequence>MSSTAQSGNSLLNDQTHKKVHSQLLAIEDESGVHGLVNTLKELVIHTNQGKSDKDGKKKRSIFRSLDPSYSSQPTGHEWVSQALVKNLQHMFGITSQRTNAIKDALHLPHGQKRVLMRGIVERLLGENALINDRTNTFEAVMLILGNLGPDQQDLANEITQPLIKVYEDDFKKPFINYVGHHFRTPDGSNNSICFPDVGKAGSNYVRTVRSMAPTNENLPPPHIVFERLLKRPEGQFTPHQSGINMFLFYLAIIITHDVFYSDRKEPGRNLTTSYLDLSSLYGYNRKDQESVRQMKNGLLKNDQWFDKRLVIQPPGVAALLILFSRNHNYIAKNLLEINENGRFSYGPGKPLATEKALDEELFQTARLVNTGCFTNVIIHDYIRTILGTSQSSDFLLDPFATPSYPIYGNQVSIEFNIIYRWHAAIGKEDEDWLNSVMATLGPQLRNQMEHSAPPAASTSSSDSNSSVPQQRQSDNTNKGDGDPAGTDQSVFDALLPSFNEHFVHASEEELAKGLPLAGAHRDPKTGSFSDADLTKLLRRGYTQVASDLGNGLATPSALAPIEIAGIMQARSLRCCYFNEFRQFLKLMPLQTFEDFSDKVEVQTALKELYGTPDKVELYAGAMVERTKVTGLRLPYTMGRAILSDAVNLLRNDRISCLEMTPGNMTNWGYEFAKGEASQHGRIFPKMINLHLAHANPSGESAFTEEELNNLFVIPQNAPDN</sequence>
<dbReference type="STRING" id="90262.A0A1X2IH84"/>
<evidence type="ECO:0000256" key="4">
    <source>
        <dbReference type="ARBA" id="ARBA00023004"/>
    </source>
</evidence>
<evidence type="ECO:0000313" key="7">
    <source>
        <dbReference type="EMBL" id="ORZ16410.1"/>
    </source>
</evidence>
<dbReference type="GO" id="GO:0020037">
    <property type="term" value="F:heme binding"/>
    <property type="evidence" value="ECO:0007669"/>
    <property type="project" value="InterPro"/>
</dbReference>
<gene>
    <name evidence="7" type="ORF">BCR42DRAFT_392371</name>
</gene>
<comment type="caution">
    <text evidence="7">The sequence shown here is derived from an EMBL/GenBank/DDBJ whole genome shotgun (WGS) entry which is preliminary data.</text>
</comment>
<dbReference type="InterPro" id="IPR019791">
    <property type="entry name" value="Haem_peroxidase_animal"/>
</dbReference>
<evidence type="ECO:0000256" key="6">
    <source>
        <dbReference type="SAM" id="MobiDB-lite"/>
    </source>
</evidence>
<dbReference type="GO" id="GO:0046872">
    <property type="term" value="F:metal ion binding"/>
    <property type="evidence" value="ECO:0007669"/>
    <property type="project" value="UniProtKB-KW"/>
</dbReference>
<dbReference type="PROSITE" id="PS50292">
    <property type="entry name" value="PEROXIDASE_3"/>
    <property type="match status" value="1"/>
</dbReference>
<dbReference type="InterPro" id="IPR037120">
    <property type="entry name" value="Haem_peroxidase_sf_animal"/>
</dbReference>
<dbReference type="GO" id="GO:0006979">
    <property type="term" value="P:response to oxidative stress"/>
    <property type="evidence" value="ECO:0007669"/>
    <property type="project" value="InterPro"/>
</dbReference>
<feature type="compositionally biased region" description="Low complexity" evidence="6">
    <location>
        <begin position="452"/>
        <end position="469"/>
    </location>
</feature>
<reference evidence="7 8" key="1">
    <citation type="submission" date="2016-07" db="EMBL/GenBank/DDBJ databases">
        <title>Pervasive Adenine N6-methylation of Active Genes in Fungi.</title>
        <authorList>
            <consortium name="DOE Joint Genome Institute"/>
            <person name="Mondo S.J."/>
            <person name="Dannebaum R.O."/>
            <person name="Kuo R.C."/>
            <person name="Labutti K."/>
            <person name="Haridas S."/>
            <person name="Kuo A."/>
            <person name="Salamov A."/>
            <person name="Ahrendt S.R."/>
            <person name="Lipzen A."/>
            <person name="Sullivan W."/>
            <person name="Andreopoulos W.B."/>
            <person name="Clum A."/>
            <person name="Lindquist E."/>
            <person name="Daum C."/>
            <person name="Ramamoorthy G.K."/>
            <person name="Gryganskyi A."/>
            <person name="Culley D."/>
            <person name="Magnuson J.K."/>
            <person name="James T.Y."/>
            <person name="O'Malley M.A."/>
            <person name="Stajich J.E."/>
            <person name="Spatafora J.W."/>
            <person name="Visel A."/>
            <person name="Grigoriev I.V."/>
        </authorList>
    </citation>
    <scope>NUCLEOTIDE SEQUENCE [LARGE SCALE GENOMIC DNA]</scope>
    <source>
        <strain evidence="7 8">NRRL 1336</strain>
    </source>
</reference>
<dbReference type="PANTHER" id="PTHR11903:SF37">
    <property type="entry name" value="PSI-PRODUCING OXYGENASE A"/>
    <property type="match status" value="1"/>
</dbReference>
<dbReference type="AlphaFoldDB" id="A0A1X2IH84"/>
<keyword evidence="3" id="KW-0560">Oxidoreductase</keyword>
<dbReference type="Gene3D" id="1.10.640.10">
    <property type="entry name" value="Haem peroxidase domain superfamily, animal type"/>
    <property type="match status" value="1"/>
</dbReference>
<feature type="binding site" description="axial binding residue" evidence="5">
    <location>
        <position position="423"/>
    </location>
    <ligand>
        <name>heme b</name>
        <dbReference type="ChEBI" id="CHEBI:60344"/>
    </ligand>
    <ligandPart>
        <name>Fe</name>
        <dbReference type="ChEBI" id="CHEBI:18248"/>
    </ligandPart>
</feature>
<proteinExistence type="predicted"/>
<evidence type="ECO:0000256" key="1">
    <source>
        <dbReference type="ARBA" id="ARBA00022723"/>
    </source>
</evidence>
<keyword evidence="5" id="KW-0349">Heme</keyword>
<evidence type="ECO:0000313" key="8">
    <source>
        <dbReference type="Proteomes" id="UP000193560"/>
    </source>
</evidence>
<keyword evidence="7" id="KW-0575">Peroxidase</keyword>
<keyword evidence="1 5" id="KW-0479">Metal-binding</keyword>
<dbReference type="InterPro" id="IPR010255">
    <property type="entry name" value="Haem_peroxidase_sf"/>
</dbReference>
<accession>A0A1X2IH84</accession>
<dbReference type="InterPro" id="IPR050783">
    <property type="entry name" value="Oxylipin_biosynth_metab"/>
</dbReference>
<feature type="compositionally biased region" description="Polar residues" evidence="6">
    <location>
        <begin position="470"/>
        <end position="479"/>
    </location>
</feature>
<evidence type="ECO:0000256" key="3">
    <source>
        <dbReference type="ARBA" id="ARBA00023002"/>
    </source>
</evidence>
<organism evidence="7 8">
    <name type="scientific">Absidia repens</name>
    <dbReference type="NCBI Taxonomy" id="90262"/>
    <lineage>
        <taxon>Eukaryota</taxon>
        <taxon>Fungi</taxon>
        <taxon>Fungi incertae sedis</taxon>
        <taxon>Mucoromycota</taxon>
        <taxon>Mucoromycotina</taxon>
        <taxon>Mucoromycetes</taxon>
        <taxon>Mucorales</taxon>
        <taxon>Cunninghamellaceae</taxon>
        <taxon>Absidia</taxon>
    </lineage>
</organism>
<evidence type="ECO:0000256" key="2">
    <source>
        <dbReference type="ARBA" id="ARBA00022964"/>
    </source>
</evidence>
<dbReference type="Proteomes" id="UP000193560">
    <property type="component" value="Unassembled WGS sequence"/>
</dbReference>
<name>A0A1X2IH84_9FUNG</name>
<keyword evidence="8" id="KW-1185">Reference proteome</keyword>
<dbReference type="OrthoDB" id="823504at2759"/>
<dbReference type="EMBL" id="MCGE01000011">
    <property type="protein sequence ID" value="ORZ16410.1"/>
    <property type="molecule type" value="Genomic_DNA"/>
</dbReference>
<dbReference type="GO" id="GO:0051213">
    <property type="term" value="F:dioxygenase activity"/>
    <property type="evidence" value="ECO:0007669"/>
    <property type="project" value="UniProtKB-KW"/>
</dbReference>
<dbReference type="PANTHER" id="PTHR11903">
    <property type="entry name" value="PROSTAGLANDIN G/H SYNTHASE"/>
    <property type="match status" value="1"/>
</dbReference>
<dbReference type="GO" id="GO:0004601">
    <property type="term" value="F:peroxidase activity"/>
    <property type="evidence" value="ECO:0007669"/>
    <property type="project" value="UniProtKB-KW"/>
</dbReference>
<dbReference type="GO" id="GO:0006631">
    <property type="term" value="P:fatty acid metabolic process"/>
    <property type="evidence" value="ECO:0007669"/>
    <property type="project" value="UniProtKB-ARBA"/>
</dbReference>
<feature type="region of interest" description="Disordered" evidence="6">
    <location>
        <begin position="449"/>
        <end position="487"/>
    </location>
</feature>
<keyword evidence="4 5" id="KW-0408">Iron</keyword>
<protein>
    <submittedName>
        <fullName evidence="7">Heme peroxidase</fullName>
    </submittedName>
</protein>
<keyword evidence="2" id="KW-0223">Dioxygenase</keyword>
<dbReference type="Pfam" id="PF03098">
    <property type="entry name" value="An_peroxidase"/>
    <property type="match status" value="2"/>
</dbReference>
<dbReference type="SUPFAM" id="SSF48113">
    <property type="entry name" value="Heme-dependent peroxidases"/>
    <property type="match status" value="1"/>
</dbReference>